<evidence type="ECO:0000313" key="9">
    <source>
        <dbReference type="Proteomes" id="UP001153618"/>
    </source>
</evidence>
<dbReference type="GO" id="GO:0000400">
    <property type="term" value="F:four-way junction DNA binding"/>
    <property type="evidence" value="ECO:0007669"/>
    <property type="project" value="TreeGrafter"/>
</dbReference>
<evidence type="ECO:0000256" key="1">
    <source>
        <dbReference type="ARBA" id="ARBA00004123"/>
    </source>
</evidence>
<keyword evidence="6" id="KW-0539">Nucleus</keyword>
<dbReference type="OrthoDB" id="5957327at2759"/>
<comment type="caution">
    <text evidence="8">The sequence shown here is derived from an EMBL/GenBank/DDBJ whole genome shotgun (WGS) entry which is preliminary data.</text>
</comment>
<dbReference type="AlphaFoldDB" id="A0A9W4HHP6"/>
<reference evidence="8" key="1">
    <citation type="submission" date="2021-07" db="EMBL/GenBank/DDBJ databases">
        <authorList>
            <person name="Branca A.L. A."/>
        </authorList>
    </citation>
    <scope>NUCLEOTIDE SEQUENCE</scope>
</reference>
<feature type="compositionally biased region" description="Low complexity" evidence="7">
    <location>
        <begin position="206"/>
        <end position="225"/>
    </location>
</feature>
<evidence type="ECO:0000256" key="4">
    <source>
        <dbReference type="ARBA" id="ARBA00022840"/>
    </source>
</evidence>
<dbReference type="PANTHER" id="PTHR46239">
    <property type="entry name" value="DNA REPAIR PROTEIN RAD51 HOMOLOG 3 RAD51C"/>
    <property type="match status" value="1"/>
</dbReference>
<dbReference type="GO" id="GO:0000707">
    <property type="term" value="P:meiotic DNA recombinase assembly"/>
    <property type="evidence" value="ECO:0007669"/>
    <property type="project" value="TreeGrafter"/>
</dbReference>
<accession>A0A9W4HHP6</accession>
<dbReference type="SUPFAM" id="SSF52540">
    <property type="entry name" value="P-loop containing nucleoside triphosphate hydrolases"/>
    <property type="match status" value="1"/>
</dbReference>
<organism evidence="8 9">
    <name type="scientific">Penicillium olsonii</name>
    <dbReference type="NCBI Taxonomy" id="99116"/>
    <lineage>
        <taxon>Eukaryota</taxon>
        <taxon>Fungi</taxon>
        <taxon>Dikarya</taxon>
        <taxon>Ascomycota</taxon>
        <taxon>Pezizomycotina</taxon>
        <taxon>Eurotiomycetes</taxon>
        <taxon>Eurotiomycetidae</taxon>
        <taxon>Eurotiales</taxon>
        <taxon>Aspergillaceae</taxon>
        <taxon>Penicillium</taxon>
    </lineage>
</organism>
<gene>
    <name evidence="8" type="ORF">POLS_LOCUS2352</name>
</gene>
<dbReference type="GO" id="GO:0007131">
    <property type="term" value="P:reciprocal meiotic recombination"/>
    <property type="evidence" value="ECO:0007669"/>
    <property type="project" value="TreeGrafter"/>
</dbReference>
<evidence type="ECO:0000313" key="8">
    <source>
        <dbReference type="EMBL" id="CAG8019190.1"/>
    </source>
</evidence>
<dbReference type="GO" id="GO:0005524">
    <property type="term" value="F:ATP binding"/>
    <property type="evidence" value="ECO:0007669"/>
    <property type="project" value="UniProtKB-KW"/>
</dbReference>
<dbReference type="Gene3D" id="3.40.50.300">
    <property type="entry name" value="P-loop containing nucleotide triphosphate hydrolases"/>
    <property type="match status" value="1"/>
</dbReference>
<dbReference type="PANTHER" id="PTHR46239:SF1">
    <property type="entry name" value="DNA REPAIR PROTEIN RAD51 HOMOLOG 3"/>
    <property type="match status" value="1"/>
</dbReference>
<comment type="subcellular location">
    <subcellularLocation>
        <location evidence="1">Nucleus</location>
    </subcellularLocation>
</comment>
<keyword evidence="4" id="KW-0067">ATP-binding</keyword>
<keyword evidence="9" id="KW-1185">Reference proteome</keyword>
<dbReference type="GO" id="GO:0008821">
    <property type="term" value="F:crossover junction DNA endonuclease activity"/>
    <property type="evidence" value="ECO:0007669"/>
    <property type="project" value="TreeGrafter"/>
</dbReference>
<dbReference type="EMBL" id="CAJVOS010000014">
    <property type="protein sequence ID" value="CAG8019190.1"/>
    <property type="molecule type" value="Genomic_DNA"/>
</dbReference>
<feature type="compositionally biased region" description="Acidic residues" evidence="7">
    <location>
        <begin position="273"/>
        <end position="287"/>
    </location>
</feature>
<evidence type="ECO:0000256" key="7">
    <source>
        <dbReference type="SAM" id="MobiDB-lite"/>
    </source>
</evidence>
<dbReference type="GO" id="GO:0005657">
    <property type="term" value="C:replication fork"/>
    <property type="evidence" value="ECO:0007669"/>
    <property type="project" value="TreeGrafter"/>
</dbReference>
<proteinExistence type="predicted"/>
<evidence type="ECO:0008006" key="10">
    <source>
        <dbReference type="Google" id="ProtNLM"/>
    </source>
</evidence>
<dbReference type="InterPro" id="IPR052093">
    <property type="entry name" value="HR_Repair_Mediator"/>
</dbReference>
<keyword evidence="5" id="KW-0234">DNA repair</keyword>
<evidence type="ECO:0000256" key="3">
    <source>
        <dbReference type="ARBA" id="ARBA00022763"/>
    </source>
</evidence>
<evidence type="ECO:0000256" key="5">
    <source>
        <dbReference type="ARBA" id="ARBA00023204"/>
    </source>
</evidence>
<dbReference type="GO" id="GO:0033065">
    <property type="term" value="C:Rad51C-XRCC3 complex"/>
    <property type="evidence" value="ECO:0007669"/>
    <property type="project" value="TreeGrafter"/>
</dbReference>
<keyword evidence="2" id="KW-0547">Nucleotide-binding</keyword>
<keyword evidence="3" id="KW-0227">DNA damage</keyword>
<dbReference type="GO" id="GO:0033063">
    <property type="term" value="C:Rad51B-Rad51C-Rad51D-XRCC2 complex"/>
    <property type="evidence" value="ECO:0007669"/>
    <property type="project" value="TreeGrafter"/>
</dbReference>
<evidence type="ECO:0000256" key="6">
    <source>
        <dbReference type="ARBA" id="ARBA00023242"/>
    </source>
</evidence>
<feature type="region of interest" description="Disordered" evidence="7">
    <location>
        <begin position="174"/>
        <end position="298"/>
    </location>
</feature>
<name>A0A9W4HHP6_PENOL</name>
<sequence>MSINAKDFIHFQVHTLAHLVALLMRPPSGFPPPETNLIVIDSISNLFPSHFPLPTELKEDLAEGKLADKAHYQWLSSRKSNVANDLGAHLARLAAKNIAVIAINQLQTKIKEEREATLLPVIAGGAWEKTVQTRLAVYRTLPDDRLVEIEKLSGKLVPELDELAVAFHIDSTGVRERESHVPVSTTPPFKSPDFEYYDPPTPTPSPLSSILSSPPPSLELNSPKSDTPDPEPAAQDPLAQTPSHGPSPQLPPKPASPQQAAHTPTKKRKVEEVADSQDEDSEEESPWTDEATLNTNLP</sequence>
<protein>
    <recommendedName>
        <fullName evidence="10">RecA family profile 1 domain-containing protein</fullName>
    </recommendedName>
</protein>
<evidence type="ECO:0000256" key="2">
    <source>
        <dbReference type="ARBA" id="ARBA00022741"/>
    </source>
</evidence>
<dbReference type="InterPro" id="IPR027417">
    <property type="entry name" value="P-loop_NTPase"/>
</dbReference>
<dbReference type="Proteomes" id="UP001153618">
    <property type="component" value="Unassembled WGS sequence"/>
</dbReference>